<reference evidence="2" key="2">
    <citation type="journal article" date="2021" name="Sci. Data">
        <title>Chromosome-scale genome sequencing, assembly and annotation of six genomes from subfamily Leishmaniinae.</title>
        <authorList>
            <person name="Almutairi H."/>
            <person name="Urbaniak M.D."/>
            <person name="Bates M.D."/>
            <person name="Jariyapan N."/>
            <person name="Kwakye-Nuako G."/>
            <person name="Thomaz Soccol V."/>
            <person name="Al-Salem W.S."/>
            <person name="Dillon R.J."/>
            <person name="Bates P.A."/>
            <person name="Gatherer D."/>
        </authorList>
    </citation>
    <scope>NUCLEOTIDE SEQUENCE [LARGE SCALE GENOMIC DNA]</scope>
</reference>
<reference evidence="2" key="1">
    <citation type="journal article" date="2021" name="Microbiol. Resour. Announc.">
        <title>LGAAP: Leishmaniinae Genome Assembly and Annotation Pipeline.</title>
        <authorList>
            <person name="Almutairi H."/>
            <person name="Urbaniak M.D."/>
            <person name="Bates M.D."/>
            <person name="Jariyapan N."/>
            <person name="Kwakye-Nuako G."/>
            <person name="Thomaz-Soccol V."/>
            <person name="Al-Salem W.S."/>
            <person name="Dillon R.J."/>
            <person name="Bates P.A."/>
            <person name="Gatherer D."/>
        </authorList>
    </citation>
    <scope>NUCLEOTIDE SEQUENCE [LARGE SCALE GENOMIC DNA]</scope>
</reference>
<keyword evidence="2" id="KW-1185">Reference proteome</keyword>
<comment type="caution">
    <text evidence="1">The sequence shown here is derived from an EMBL/GenBank/DDBJ whole genome shotgun (WGS) entry which is preliminary data.</text>
</comment>
<accession>A0A836GQV0</accession>
<dbReference type="AlphaFoldDB" id="A0A836GQV0"/>
<dbReference type="EMBL" id="JAFHLR010000032">
    <property type="protein sequence ID" value="KAG5470130.1"/>
    <property type="molecule type" value="Genomic_DNA"/>
</dbReference>
<dbReference type="RefSeq" id="XP_067060396.1">
    <property type="nucleotide sequence ID" value="XM_067204844.1"/>
</dbReference>
<dbReference type="Proteomes" id="UP000674143">
    <property type="component" value="Unassembled WGS sequence"/>
</dbReference>
<evidence type="ECO:0008006" key="3">
    <source>
        <dbReference type="Google" id="ProtNLM"/>
    </source>
</evidence>
<dbReference type="SMR" id="A0A836GQV0"/>
<organism evidence="1 2">
    <name type="scientific">Leishmania orientalis</name>
    <dbReference type="NCBI Taxonomy" id="2249476"/>
    <lineage>
        <taxon>Eukaryota</taxon>
        <taxon>Discoba</taxon>
        <taxon>Euglenozoa</taxon>
        <taxon>Kinetoplastea</taxon>
        <taxon>Metakinetoplastina</taxon>
        <taxon>Trypanosomatida</taxon>
        <taxon>Trypanosomatidae</taxon>
        <taxon>Leishmaniinae</taxon>
        <taxon>Leishmania</taxon>
    </lineage>
</organism>
<evidence type="ECO:0000313" key="1">
    <source>
        <dbReference type="EMBL" id="KAG5470130.1"/>
    </source>
</evidence>
<dbReference type="KEGG" id="loi:92358778"/>
<protein>
    <recommendedName>
        <fullName evidence="3">Doublecortin domain-containing protein</fullName>
    </recommendedName>
</protein>
<dbReference type="GeneID" id="92358778"/>
<gene>
    <name evidence="1" type="ORF">LSCM4_02824</name>
</gene>
<proteinExistence type="predicted"/>
<evidence type="ECO:0000313" key="2">
    <source>
        <dbReference type="Proteomes" id="UP000674143"/>
    </source>
</evidence>
<sequence length="375" mass="41670">MHTSAPACSDVLVTLPATELRESLANILVAIDASERSCVEEGKALEAQRQRVLGLLSKLDVMNDLYKTPDTIEPRKGVLISPSCAETNDEGLGLLDASPNSSEKAHARSQIAREPLREAVADAGDVPTTLVSHPNHRCLLGNLFSQPRRSYTAASLDTSFCCVSSPPPRWSVEEGWSNGRYESNLDRCAAATVSRQLGHFCCSPERELSPSHHGRASACERYNVPSSLLRHRHETENYPKRRQPSLCTPSVQLSAQRSRRWSSDAKLPCSFWINVWPCLGGTVASRARRPTRVLVQGRCRYFEDVLEKAAKLTNCQPAPHCFYTPDGCLIRYLEDLIAEHHYLLFSSGGLYRRESVPTALLWLLYTDARHIVACS</sequence>
<name>A0A836GQV0_9TRYP</name>